<dbReference type="InterPro" id="IPR035907">
    <property type="entry name" value="Hppk_sf"/>
</dbReference>
<protein>
    <recommendedName>
        <fullName evidence="4">2-amino-4-hydroxy-6-hydroxymethyldihydropteridine pyrophosphokinase</fullName>
        <ecNumber evidence="3">2.7.6.3</ecNumber>
    </recommendedName>
    <alternativeName>
        <fullName evidence="11">6-hydroxymethyl-7,8-dihydropterin pyrophosphokinase</fullName>
    </alternativeName>
    <alternativeName>
        <fullName evidence="12">7,8-dihydro-6-hydroxymethylpterin-pyrophosphokinase</fullName>
    </alternativeName>
</protein>
<evidence type="ECO:0000256" key="9">
    <source>
        <dbReference type="ARBA" id="ARBA00022909"/>
    </source>
</evidence>
<reference evidence="16" key="1">
    <citation type="journal article" date="2018" name="Front. Microbiol.">
        <title>Genome-Based Analysis Reveals the Taxonomy and Diversity of the Family Idiomarinaceae.</title>
        <authorList>
            <person name="Liu Y."/>
            <person name="Lai Q."/>
            <person name="Shao Z."/>
        </authorList>
    </citation>
    <scope>NUCLEOTIDE SEQUENCE [LARGE SCALE GENOMIC DNA]</scope>
    <source>
        <strain evidence="16">BH195</strain>
    </source>
</reference>
<organism evidence="15 16">
    <name type="scientific">Pseudidiomarina halophila</name>
    <dbReference type="NCBI Taxonomy" id="1449799"/>
    <lineage>
        <taxon>Bacteria</taxon>
        <taxon>Pseudomonadati</taxon>
        <taxon>Pseudomonadota</taxon>
        <taxon>Gammaproteobacteria</taxon>
        <taxon>Alteromonadales</taxon>
        <taxon>Idiomarinaceae</taxon>
        <taxon>Pseudidiomarina</taxon>
    </lineage>
</organism>
<comment type="function">
    <text evidence="10">Catalyzes the transfer of pyrophosphate from adenosine triphosphate (ATP) to 6-hydroxymethyl-7,8-dihydropterin, an enzymatic step in folate biosynthesis pathway.</text>
</comment>
<dbReference type="RefSeq" id="WP_126762392.1">
    <property type="nucleotide sequence ID" value="NZ_JBHLTZ010000004.1"/>
</dbReference>
<dbReference type="Proteomes" id="UP000287198">
    <property type="component" value="Unassembled WGS sequence"/>
</dbReference>
<dbReference type="Gene3D" id="3.30.70.560">
    <property type="entry name" value="7,8-Dihydro-6-hydroxymethylpterin-pyrophosphokinase HPPK"/>
    <property type="match status" value="1"/>
</dbReference>
<evidence type="ECO:0000313" key="16">
    <source>
        <dbReference type="Proteomes" id="UP000287198"/>
    </source>
</evidence>
<dbReference type="InterPro" id="IPR000550">
    <property type="entry name" value="Hppk"/>
</dbReference>
<evidence type="ECO:0000256" key="7">
    <source>
        <dbReference type="ARBA" id="ARBA00022777"/>
    </source>
</evidence>
<evidence type="ECO:0000256" key="5">
    <source>
        <dbReference type="ARBA" id="ARBA00022679"/>
    </source>
</evidence>
<dbReference type="OrthoDB" id="582926at2"/>
<dbReference type="SUPFAM" id="SSF55083">
    <property type="entry name" value="6-hydroxymethyl-7,8-dihydropterin pyrophosphokinase, HPPK"/>
    <property type="match status" value="1"/>
</dbReference>
<evidence type="ECO:0000256" key="4">
    <source>
        <dbReference type="ARBA" id="ARBA00016218"/>
    </source>
</evidence>
<dbReference type="UniPathway" id="UPA00077">
    <property type="reaction ID" value="UER00155"/>
</dbReference>
<evidence type="ECO:0000256" key="1">
    <source>
        <dbReference type="ARBA" id="ARBA00005051"/>
    </source>
</evidence>
<dbReference type="AlphaFoldDB" id="A0A432Y1C8"/>
<dbReference type="Pfam" id="PF01288">
    <property type="entry name" value="HPPK"/>
    <property type="match status" value="1"/>
</dbReference>
<evidence type="ECO:0000259" key="14">
    <source>
        <dbReference type="Pfam" id="PF01288"/>
    </source>
</evidence>
<evidence type="ECO:0000256" key="8">
    <source>
        <dbReference type="ARBA" id="ARBA00022840"/>
    </source>
</evidence>
<dbReference type="GO" id="GO:0016301">
    <property type="term" value="F:kinase activity"/>
    <property type="evidence" value="ECO:0007669"/>
    <property type="project" value="UniProtKB-KW"/>
</dbReference>
<keyword evidence="16" id="KW-1185">Reference proteome</keyword>
<comment type="pathway">
    <text evidence="1">Cofactor biosynthesis; tetrahydrofolate biosynthesis; 2-amino-4-hydroxy-6-hydroxymethyl-7,8-dihydropteridine diphosphate from 7,8-dihydroneopterin triphosphate: step 4/4.</text>
</comment>
<accession>A0A432Y1C8</accession>
<evidence type="ECO:0000256" key="2">
    <source>
        <dbReference type="ARBA" id="ARBA00005810"/>
    </source>
</evidence>
<comment type="similarity">
    <text evidence="2">Belongs to the HPPK family.</text>
</comment>
<keyword evidence="8" id="KW-0067">ATP-binding</keyword>
<keyword evidence="9" id="KW-0289">Folate biosynthesis</keyword>
<dbReference type="PANTHER" id="PTHR43071">
    <property type="entry name" value="2-AMINO-4-HYDROXY-6-HYDROXYMETHYLDIHYDROPTERIDINE PYROPHOSPHOKINASE"/>
    <property type="match status" value="1"/>
</dbReference>
<evidence type="ECO:0000256" key="6">
    <source>
        <dbReference type="ARBA" id="ARBA00022741"/>
    </source>
</evidence>
<comment type="caution">
    <text evidence="15">The sequence shown here is derived from an EMBL/GenBank/DDBJ whole genome shotgun (WGS) entry which is preliminary data.</text>
</comment>
<dbReference type="PANTHER" id="PTHR43071:SF1">
    <property type="entry name" value="2-AMINO-4-HYDROXY-6-HYDROXYMETHYLDIHYDROPTERIDINE PYROPHOSPHOKINASE"/>
    <property type="match status" value="1"/>
</dbReference>
<evidence type="ECO:0000256" key="13">
    <source>
        <dbReference type="SAM" id="MobiDB-lite"/>
    </source>
</evidence>
<dbReference type="EMBL" id="PIPW01000001">
    <property type="protein sequence ID" value="RUO54742.1"/>
    <property type="molecule type" value="Genomic_DNA"/>
</dbReference>
<feature type="region of interest" description="Disordered" evidence="13">
    <location>
        <begin position="76"/>
        <end position="96"/>
    </location>
</feature>
<evidence type="ECO:0000313" key="15">
    <source>
        <dbReference type="EMBL" id="RUO54742.1"/>
    </source>
</evidence>
<evidence type="ECO:0000256" key="12">
    <source>
        <dbReference type="ARBA" id="ARBA00033413"/>
    </source>
</evidence>
<sequence>MVHVFLCSMGANIAPETNFPRAKALIDGIGQATYSTAAYTRPVAIDTEHDFLNALFIIKTKLNMDQLKSEFNAIEETLGRDRSDPRSSEKDRPMDIDILGELSQQEADAAWQQVPDYLQEMCASLKPVARQMELSA</sequence>
<feature type="compositionally biased region" description="Basic and acidic residues" evidence="13">
    <location>
        <begin position="77"/>
        <end position="95"/>
    </location>
</feature>
<keyword evidence="5" id="KW-0808">Transferase</keyword>
<keyword evidence="6" id="KW-0547">Nucleotide-binding</keyword>
<dbReference type="GO" id="GO:0046656">
    <property type="term" value="P:folic acid biosynthetic process"/>
    <property type="evidence" value="ECO:0007669"/>
    <property type="project" value="UniProtKB-KW"/>
</dbReference>
<dbReference type="GO" id="GO:0005524">
    <property type="term" value="F:ATP binding"/>
    <property type="evidence" value="ECO:0007669"/>
    <property type="project" value="UniProtKB-KW"/>
</dbReference>
<dbReference type="GO" id="GO:0003848">
    <property type="term" value="F:2-amino-4-hydroxy-6-hydroxymethyldihydropteridine diphosphokinase activity"/>
    <property type="evidence" value="ECO:0007669"/>
    <property type="project" value="UniProtKB-EC"/>
</dbReference>
<feature type="domain" description="7,8-dihydro-6-hydroxymethylpterin-pyrophosphokinase" evidence="14">
    <location>
        <begin position="8"/>
        <end position="100"/>
    </location>
</feature>
<dbReference type="EC" id="2.7.6.3" evidence="3"/>
<evidence type="ECO:0000256" key="3">
    <source>
        <dbReference type="ARBA" id="ARBA00013253"/>
    </source>
</evidence>
<proteinExistence type="inferred from homology"/>
<evidence type="ECO:0000256" key="11">
    <source>
        <dbReference type="ARBA" id="ARBA00029766"/>
    </source>
</evidence>
<name>A0A432Y1C8_9GAMM</name>
<keyword evidence="7 15" id="KW-0418">Kinase</keyword>
<gene>
    <name evidence="15" type="ORF">CWI69_04870</name>
</gene>
<evidence type="ECO:0000256" key="10">
    <source>
        <dbReference type="ARBA" id="ARBA00029409"/>
    </source>
</evidence>
<dbReference type="GO" id="GO:0046654">
    <property type="term" value="P:tetrahydrofolate biosynthetic process"/>
    <property type="evidence" value="ECO:0007669"/>
    <property type="project" value="UniProtKB-UniPathway"/>
</dbReference>